<evidence type="ECO:0000313" key="2">
    <source>
        <dbReference type="EMBL" id="ANQ11800.1"/>
    </source>
</evidence>
<evidence type="ECO:0000313" key="3">
    <source>
        <dbReference type="Proteomes" id="UP000092741"/>
    </source>
</evidence>
<dbReference type="GeneID" id="70913193"/>
<feature type="chain" id="PRO_5042924285" description="Secreted protein" evidence="1">
    <location>
        <begin position="24"/>
        <end position="206"/>
    </location>
</feature>
<dbReference type="Proteomes" id="UP000092741">
    <property type="component" value="Chromosome 1"/>
</dbReference>
<evidence type="ECO:0000256" key="1">
    <source>
        <dbReference type="SAM" id="SignalP"/>
    </source>
</evidence>
<keyword evidence="3" id="KW-1185">Reference proteome</keyword>
<protein>
    <recommendedName>
        <fullName evidence="4">Secreted protein</fullName>
    </recommendedName>
</protein>
<organism evidence="2 3">
    <name type="scientific">Vibrio natriegens NBRC 15636 = ATCC 14048 = DSM 759</name>
    <dbReference type="NCBI Taxonomy" id="1219067"/>
    <lineage>
        <taxon>Bacteria</taxon>
        <taxon>Pseudomonadati</taxon>
        <taxon>Pseudomonadota</taxon>
        <taxon>Gammaproteobacteria</taxon>
        <taxon>Vibrionales</taxon>
        <taxon>Vibrionaceae</taxon>
        <taxon>Vibrio</taxon>
    </lineage>
</organism>
<dbReference type="RefSeq" id="WP_020333675.1">
    <property type="nucleotide sequence ID" value="NZ_ATFJ01000011.1"/>
</dbReference>
<feature type="signal peptide" evidence="1">
    <location>
        <begin position="1"/>
        <end position="23"/>
    </location>
</feature>
<accession>A0AAN0Y1U3</accession>
<dbReference type="KEGG" id="vna:PN96_10295"/>
<name>A0AAN0Y1U3_VIBNA</name>
<evidence type="ECO:0008006" key="4">
    <source>
        <dbReference type="Google" id="ProtNLM"/>
    </source>
</evidence>
<dbReference type="AlphaFoldDB" id="A0AAN0Y1U3"/>
<sequence>MKLRSKMAVLLSAFTLFAPIAQAAQLQSQNLKQLIAESESIISGQVQTVTDGISEQGLPYTEVTIKVSDAALGKHAEGSEYTFRQFGLLKPRTLPNGNQMLAVAPEGFPRWNQDEVVVVFMHKPASLTGLQTTAGMANGKFVIQGGKVANEFDNQGIFENLEFAEGALAPSEQQMVNTEGAYNAVAFMSLLGKAVSEQWISNGKMK</sequence>
<gene>
    <name evidence="2" type="ORF">BA890_03045</name>
</gene>
<dbReference type="EMBL" id="CP016345">
    <property type="protein sequence ID" value="ANQ11800.1"/>
    <property type="molecule type" value="Genomic_DNA"/>
</dbReference>
<proteinExistence type="predicted"/>
<reference evidence="2 3" key="1">
    <citation type="submission" date="2016-07" db="EMBL/GenBank/DDBJ databases">
        <title>Developing Vibrio natriegens as a novel, fast-growing host for biotechnology.</title>
        <authorList>
            <person name="Weinstock M.T."/>
            <person name="Hesek E.D."/>
            <person name="Wilson C.M."/>
            <person name="Gibson D.G."/>
        </authorList>
    </citation>
    <scope>NUCLEOTIDE SEQUENCE [LARGE SCALE GENOMIC DNA]</scope>
    <source>
        <strain evidence="2 3">ATCC 14048</strain>
    </source>
</reference>
<keyword evidence="1" id="KW-0732">Signal</keyword>